<comment type="caution">
    <text evidence="2">The sequence shown here is derived from an EMBL/GenBank/DDBJ whole genome shotgun (WGS) entry which is preliminary data.</text>
</comment>
<dbReference type="Proteomes" id="UP000746471">
    <property type="component" value="Unassembled WGS sequence"/>
</dbReference>
<dbReference type="RefSeq" id="WP_213236094.1">
    <property type="nucleotide sequence ID" value="NZ_JAHBCL010000009.1"/>
</dbReference>
<proteinExistence type="predicted"/>
<evidence type="ECO:0000313" key="3">
    <source>
        <dbReference type="Proteomes" id="UP000746471"/>
    </source>
</evidence>
<sequence length="163" mass="17008">MTALSGINQFNSATAANQMNAELERNTEAGQNSDDKTAVDKESLSTAISEENAAIASTAVDGTSTVTVLSDGDLLELSAKGVSMAMAMDTSAVTGTTSAVTGTTSEDDTSDLSNYSEYELSKMLSEGTISAGAYNAEIRKRQQAEAQQQFMGNGLQRNIADDL</sequence>
<keyword evidence="3" id="KW-1185">Reference proteome</keyword>
<evidence type="ECO:0000256" key="1">
    <source>
        <dbReference type="SAM" id="MobiDB-lite"/>
    </source>
</evidence>
<gene>
    <name evidence="2" type="ORF">KHM83_06340</name>
</gene>
<feature type="compositionally biased region" description="Low complexity" evidence="1">
    <location>
        <begin position="93"/>
        <end position="104"/>
    </location>
</feature>
<evidence type="ECO:0000313" key="2">
    <source>
        <dbReference type="EMBL" id="MBS7526289.1"/>
    </source>
</evidence>
<accession>A0ABS5PM87</accession>
<protein>
    <submittedName>
        <fullName evidence="2">Uncharacterized protein</fullName>
    </submittedName>
</protein>
<name>A0ABS5PM87_9FIRM</name>
<reference evidence="2 3" key="1">
    <citation type="submission" date="2021-05" db="EMBL/GenBank/DDBJ databases">
        <title>Fusibacter ferrireducens sp. nov., an anaerobic, sulfur- and Fe-reducing bacterium isolated from the mangrove sediment.</title>
        <authorList>
            <person name="Qiu D."/>
        </authorList>
    </citation>
    <scope>NUCLEOTIDE SEQUENCE [LARGE SCALE GENOMIC DNA]</scope>
    <source>
        <strain evidence="2 3">DSM 12116</strain>
    </source>
</reference>
<feature type="region of interest" description="Disordered" evidence="1">
    <location>
        <begin position="93"/>
        <end position="113"/>
    </location>
</feature>
<dbReference type="EMBL" id="JAHBCL010000009">
    <property type="protein sequence ID" value="MBS7526289.1"/>
    <property type="molecule type" value="Genomic_DNA"/>
</dbReference>
<organism evidence="2 3">
    <name type="scientific">Fusibacter paucivorans</name>
    <dbReference type="NCBI Taxonomy" id="76009"/>
    <lineage>
        <taxon>Bacteria</taxon>
        <taxon>Bacillati</taxon>
        <taxon>Bacillota</taxon>
        <taxon>Clostridia</taxon>
        <taxon>Eubacteriales</taxon>
        <taxon>Eubacteriales Family XII. Incertae Sedis</taxon>
        <taxon>Fusibacter</taxon>
    </lineage>
</organism>